<dbReference type="KEGG" id="mpri:MP3633_0645"/>
<dbReference type="AlphaFoldDB" id="A0A859CY35"/>
<evidence type="ECO:0000259" key="1">
    <source>
        <dbReference type="SMART" id="SM00871"/>
    </source>
</evidence>
<name>A0A859CY35_9GAMM</name>
<reference evidence="2 3" key="1">
    <citation type="submission" date="2020-06" db="EMBL/GenBank/DDBJ databases">
        <authorList>
            <person name="Voronona O.L."/>
            <person name="Aksenova E.I."/>
            <person name="Kunda M.S."/>
            <person name="Semenov A.N."/>
            <person name="Ryzhova N."/>
        </authorList>
    </citation>
    <scope>NUCLEOTIDE SEQUENCE [LARGE SCALE GENOMIC DNA]</scope>
    <source>
        <strain evidence="2 3">MPKMM3633</strain>
    </source>
</reference>
<dbReference type="EMBL" id="CP054301">
    <property type="protein sequence ID" value="QKK79381.1"/>
    <property type="molecule type" value="Genomic_DNA"/>
</dbReference>
<dbReference type="InterPro" id="IPR011256">
    <property type="entry name" value="Reg_factor_effector_dom_sf"/>
</dbReference>
<evidence type="ECO:0000313" key="3">
    <source>
        <dbReference type="Proteomes" id="UP000509371"/>
    </source>
</evidence>
<protein>
    <submittedName>
        <fullName evidence="2">GyrI-like superfamily protein</fullName>
    </submittedName>
</protein>
<accession>A0A859CY35</accession>
<dbReference type="PANTHER" id="PTHR36444">
    <property type="entry name" value="TRANSCRIPTIONAL REGULATOR PROTEIN YOBU-RELATED"/>
    <property type="match status" value="1"/>
</dbReference>
<dbReference type="InterPro" id="IPR029441">
    <property type="entry name" value="Cass2"/>
</dbReference>
<feature type="domain" description="AraC effector-binding" evidence="1">
    <location>
        <begin position="4"/>
        <end position="163"/>
    </location>
</feature>
<dbReference type="Proteomes" id="UP000509371">
    <property type="component" value="Chromosome"/>
</dbReference>
<dbReference type="InterPro" id="IPR053182">
    <property type="entry name" value="YobU-like_regulator"/>
</dbReference>
<dbReference type="Gene3D" id="3.20.80.10">
    <property type="entry name" value="Regulatory factor, effector binding domain"/>
    <property type="match status" value="1"/>
</dbReference>
<dbReference type="RefSeq" id="WP_217909049.1">
    <property type="nucleotide sequence ID" value="NZ_BAAAEF010000003.1"/>
</dbReference>
<dbReference type="InterPro" id="IPR010499">
    <property type="entry name" value="AraC_E-bd"/>
</dbReference>
<organism evidence="2 3">
    <name type="scientific">Marinomonas primoryensis</name>
    <dbReference type="NCBI Taxonomy" id="178399"/>
    <lineage>
        <taxon>Bacteria</taxon>
        <taxon>Pseudomonadati</taxon>
        <taxon>Pseudomonadota</taxon>
        <taxon>Gammaproteobacteria</taxon>
        <taxon>Oceanospirillales</taxon>
        <taxon>Oceanospirillaceae</taxon>
        <taxon>Marinomonas</taxon>
    </lineage>
</organism>
<dbReference type="Pfam" id="PF14526">
    <property type="entry name" value="Cass2"/>
    <property type="match status" value="1"/>
</dbReference>
<gene>
    <name evidence="2" type="ORF">MP3633_0645</name>
</gene>
<evidence type="ECO:0000313" key="2">
    <source>
        <dbReference type="EMBL" id="QKK79381.1"/>
    </source>
</evidence>
<dbReference type="SMART" id="SM00871">
    <property type="entry name" value="AraC_E_bind"/>
    <property type="match status" value="1"/>
</dbReference>
<dbReference type="SUPFAM" id="SSF55136">
    <property type="entry name" value="Probable bacterial effector-binding domain"/>
    <property type="match status" value="1"/>
</dbReference>
<dbReference type="PANTHER" id="PTHR36444:SF2">
    <property type="entry name" value="TRANSCRIPTIONAL REGULATOR PROTEIN YOBU-RELATED"/>
    <property type="match status" value="1"/>
</dbReference>
<sequence length="163" mass="18042">MQSIQMKEATCEEMQILGLSVRTNNADEMKAETAKIGSLHGTFNQKIAVNYANGAHLFGVYYSYESDHTGDFSVLVGSEESVLTMTPEENKASLDTVVLSAGKYLVFSGTGEMPQVVINVWGDIWRYFSGESSQGKSKYQRAFTTDFERYTSANSVDVYIAIL</sequence>
<proteinExistence type="predicted"/>